<keyword evidence="3" id="KW-0378">Hydrolase</keyword>
<dbReference type="GO" id="GO:0008234">
    <property type="term" value="F:cysteine-type peptidase activity"/>
    <property type="evidence" value="ECO:0007669"/>
    <property type="project" value="InterPro"/>
</dbReference>
<organism evidence="5 6">
    <name type="scientific">Ficus carica</name>
    <name type="common">Common fig</name>
    <dbReference type="NCBI Taxonomy" id="3494"/>
    <lineage>
        <taxon>Eukaryota</taxon>
        <taxon>Viridiplantae</taxon>
        <taxon>Streptophyta</taxon>
        <taxon>Embryophyta</taxon>
        <taxon>Tracheophyta</taxon>
        <taxon>Spermatophyta</taxon>
        <taxon>Magnoliopsida</taxon>
        <taxon>eudicotyledons</taxon>
        <taxon>Gunneridae</taxon>
        <taxon>Pentapetalae</taxon>
        <taxon>rosids</taxon>
        <taxon>fabids</taxon>
        <taxon>Rosales</taxon>
        <taxon>Moraceae</taxon>
        <taxon>Ficeae</taxon>
        <taxon>Ficus</taxon>
    </lineage>
</organism>
<comment type="caution">
    <text evidence="5">The sequence shown here is derived from an EMBL/GenBank/DDBJ whole genome shotgun (WGS) entry which is preliminary data.</text>
</comment>
<feature type="domain" description="Ubiquitin-like protease family profile" evidence="4">
    <location>
        <begin position="97"/>
        <end position="317"/>
    </location>
</feature>
<dbReference type="Proteomes" id="UP001187192">
    <property type="component" value="Unassembled WGS sequence"/>
</dbReference>
<name>A0AA88E644_FICCA</name>
<dbReference type="Pfam" id="PF02902">
    <property type="entry name" value="Peptidase_C48"/>
    <property type="match status" value="1"/>
</dbReference>
<comment type="similarity">
    <text evidence="1">Belongs to the peptidase C48 family.</text>
</comment>
<evidence type="ECO:0000256" key="2">
    <source>
        <dbReference type="ARBA" id="ARBA00022670"/>
    </source>
</evidence>
<reference evidence="5" key="1">
    <citation type="submission" date="2023-07" db="EMBL/GenBank/DDBJ databases">
        <title>draft genome sequence of fig (Ficus carica).</title>
        <authorList>
            <person name="Takahashi T."/>
            <person name="Nishimura K."/>
        </authorList>
    </citation>
    <scope>NUCLEOTIDE SEQUENCE</scope>
</reference>
<evidence type="ECO:0000256" key="1">
    <source>
        <dbReference type="ARBA" id="ARBA00005234"/>
    </source>
</evidence>
<dbReference type="GO" id="GO:0006508">
    <property type="term" value="P:proteolysis"/>
    <property type="evidence" value="ECO:0007669"/>
    <property type="project" value="UniProtKB-KW"/>
</dbReference>
<evidence type="ECO:0000259" key="4">
    <source>
        <dbReference type="PROSITE" id="PS50600"/>
    </source>
</evidence>
<keyword evidence="2" id="KW-0645">Protease</keyword>
<evidence type="ECO:0000313" key="5">
    <source>
        <dbReference type="EMBL" id="GMN66676.1"/>
    </source>
</evidence>
<dbReference type="EMBL" id="BTGU01000351">
    <property type="protein sequence ID" value="GMN66676.1"/>
    <property type="molecule type" value="Genomic_DNA"/>
</dbReference>
<dbReference type="InterPro" id="IPR038765">
    <property type="entry name" value="Papain-like_cys_pep_sf"/>
</dbReference>
<gene>
    <name evidence="5" type="ORF">TIFTF001_035736</name>
</gene>
<dbReference type="SUPFAM" id="SSF54001">
    <property type="entry name" value="Cysteine proteinases"/>
    <property type="match status" value="1"/>
</dbReference>
<dbReference type="PROSITE" id="PS50600">
    <property type="entry name" value="ULP_PROTEASE"/>
    <property type="match status" value="1"/>
</dbReference>
<evidence type="ECO:0000313" key="6">
    <source>
        <dbReference type="Proteomes" id="UP001187192"/>
    </source>
</evidence>
<dbReference type="AlphaFoldDB" id="A0AA88E644"/>
<accession>A0AA88E644</accession>
<keyword evidence="6" id="KW-1185">Reference proteome</keyword>
<dbReference type="Gene3D" id="3.40.395.10">
    <property type="entry name" value="Adenoviral Proteinase, Chain A"/>
    <property type="match status" value="1"/>
</dbReference>
<sequence>MNKKLEDLKKGQKKSTKLLRRVLKLLSDNMNEKGQEKAHMAYHVSNRQKINVQTDESDALKTTSNDIGTGSQDDVFIDSDIGAVADMGKEEEKDDKESIREQEVIKLEEAANEKSIGDMYIDVAFYYLRKNIRQFPELEQRKATTIDTFFSTKVGALWRVYQNSPDMFNWVSCESIHKIMLGVCVQSGSSWFEVNTLLIPIHLADLKYWALIKLDLTNWTIEVYDSLQHEGLHNFKVLEGVECMSKFIPLLANKLSLFEFKPREHPRIYPILVTIMKDIPQQANELVQEWLTCYLWCHAKRKLEQTYKSDDDEDMDF</sequence>
<protein>
    <recommendedName>
        <fullName evidence="4">Ubiquitin-like protease family profile domain-containing protein</fullName>
    </recommendedName>
</protein>
<proteinExistence type="inferred from homology"/>
<evidence type="ECO:0000256" key="3">
    <source>
        <dbReference type="ARBA" id="ARBA00022801"/>
    </source>
</evidence>
<dbReference type="InterPro" id="IPR003653">
    <property type="entry name" value="Peptidase_C48_C"/>
</dbReference>